<reference evidence="2" key="1">
    <citation type="submission" date="2015-06" db="EMBL/GenBank/DDBJ databases">
        <authorList>
            <person name="Radhakrishnan Rajesh"/>
            <person name="Underwood Anthony"/>
            <person name="Al-Shahib Ali"/>
        </authorList>
    </citation>
    <scope>NUCLEOTIDE SEQUENCE [LARGE SCALE GENOMIC DNA]</scope>
    <source>
        <strain evidence="2">P19_London_7_VIM_2_05_10</strain>
    </source>
</reference>
<proteinExistence type="predicted"/>
<comment type="caution">
    <text evidence="1">The sequence shown here is derived from an EMBL/GenBank/DDBJ whole genome shotgun (WGS) entry which is preliminary data.</text>
</comment>
<dbReference type="EMBL" id="CVVU01000111">
    <property type="protein sequence ID" value="CRO54902.1"/>
    <property type="molecule type" value="Genomic_DNA"/>
</dbReference>
<organism evidence="1 2">
    <name type="scientific">Pseudomonas aeruginosa</name>
    <dbReference type="NCBI Taxonomy" id="287"/>
    <lineage>
        <taxon>Bacteria</taxon>
        <taxon>Pseudomonadati</taxon>
        <taxon>Pseudomonadota</taxon>
        <taxon>Gammaproteobacteria</taxon>
        <taxon>Pseudomonadales</taxon>
        <taxon>Pseudomonadaceae</taxon>
        <taxon>Pseudomonas</taxon>
    </lineage>
</organism>
<protein>
    <submittedName>
        <fullName evidence="1">Uncharacterized protein</fullName>
    </submittedName>
</protein>
<dbReference type="Proteomes" id="UP000045039">
    <property type="component" value="Unassembled WGS sequence"/>
</dbReference>
<sequence length="44" mass="5021">MNEMSQDTFGIIMLTGLLLVCLGMAAWADWPRIKSYLKRPPSKH</sequence>
<evidence type="ECO:0000313" key="1">
    <source>
        <dbReference type="EMBL" id="CRO54902.1"/>
    </source>
</evidence>
<accession>A0A0G4YVT9</accession>
<evidence type="ECO:0000313" key="2">
    <source>
        <dbReference type="Proteomes" id="UP000045039"/>
    </source>
</evidence>
<dbReference type="AlphaFoldDB" id="A0A0G4YVT9"/>
<gene>
    <name evidence="1" type="ORF">PAERUG_P19_London_7_VIM_2_05_10_01912</name>
</gene>
<name>A0A0G4YVT9_PSEAI</name>